<feature type="domain" description="GGDEF" evidence="5">
    <location>
        <begin position="250"/>
        <end position="380"/>
    </location>
</feature>
<dbReference type="Pfam" id="PF00990">
    <property type="entry name" value="GGDEF"/>
    <property type="match status" value="1"/>
</dbReference>
<dbReference type="Proteomes" id="UP000311605">
    <property type="component" value="Unassembled WGS sequence"/>
</dbReference>
<keyword evidence="4" id="KW-0812">Transmembrane</keyword>
<keyword evidence="4" id="KW-0472">Membrane</keyword>
<comment type="catalytic activity">
    <reaction evidence="2">
        <text>2 GTP = 3',3'-c-di-GMP + 2 diphosphate</text>
        <dbReference type="Rhea" id="RHEA:24898"/>
        <dbReference type="ChEBI" id="CHEBI:33019"/>
        <dbReference type="ChEBI" id="CHEBI:37565"/>
        <dbReference type="ChEBI" id="CHEBI:58805"/>
        <dbReference type="EC" id="2.7.7.65"/>
    </reaction>
</comment>
<dbReference type="GO" id="GO:0043709">
    <property type="term" value="P:cell adhesion involved in single-species biofilm formation"/>
    <property type="evidence" value="ECO:0007669"/>
    <property type="project" value="TreeGrafter"/>
</dbReference>
<dbReference type="GO" id="GO:0052621">
    <property type="term" value="F:diguanylate cyclase activity"/>
    <property type="evidence" value="ECO:0007669"/>
    <property type="project" value="UniProtKB-EC"/>
</dbReference>
<name>A0A5C4XU53_9HYPH</name>
<gene>
    <name evidence="6" type="ORF">FHP24_02550</name>
</gene>
<dbReference type="InterPro" id="IPR000160">
    <property type="entry name" value="GGDEF_dom"/>
</dbReference>
<dbReference type="PROSITE" id="PS50887">
    <property type="entry name" value="GGDEF"/>
    <property type="match status" value="1"/>
</dbReference>
<evidence type="ECO:0000259" key="5">
    <source>
        <dbReference type="PROSITE" id="PS50887"/>
    </source>
</evidence>
<dbReference type="EC" id="2.7.7.65" evidence="1"/>
<proteinExistence type="predicted"/>
<dbReference type="InterPro" id="IPR043128">
    <property type="entry name" value="Rev_trsase/Diguanyl_cyclase"/>
</dbReference>
<dbReference type="OrthoDB" id="9812260at2"/>
<dbReference type="PANTHER" id="PTHR45138:SF9">
    <property type="entry name" value="DIGUANYLATE CYCLASE DGCM-RELATED"/>
    <property type="match status" value="1"/>
</dbReference>
<evidence type="ECO:0000256" key="1">
    <source>
        <dbReference type="ARBA" id="ARBA00012528"/>
    </source>
</evidence>
<feature type="region of interest" description="Disordered" evidence="3">
    <location>
        <begin position="379"/>
        <end position="399"/>
    </location>
</feature>
<feature type="transmembrane region" description="Helical" evidence="4">
    <location>
        <begin position="63"/>
        <end position="83"/>
    </location>
</feature>
<sequence>MNGVAFFLGVNFVVAVCFSAVFAVVATRSRSRRAALWLAAGFGVASLSAVCELLVAYTASPKIWAIGAFATVLTGMMLLRVGIGHLYARRLDKRIAAFFVGASIILCYAIYELPRGTPLQAFSYQSPFAIILLDSAFVVLSSRGRQTVDRFLGMVLLFTGLHFFAKAGVAVLVGAGSAARDYIHTNYALISQSATAILVVAVGLTLLATLVLEIMADQRSESEKDTLSMLANRRGFDRQVQSLLSEAPNGKHAVILCDLDHFKRINDTYGHHVGDLVIQGFGHLMNNSAPKRAALGRIGGEEFAIFLPDTEIGAAVLFAQALRGATMTLPDLPESLSVTASFGVSPLTSAAGLIEAYRRADIALYTAKNAGRNQVKLAAGDRAETENQRGTVAPDHWKT</sequence>
<evidence type="ECO:0000313" key="7">
    <source>
        <dbReference type="Proteomes" id="UP000311605"/>
    </source>
</evidence>
<evidence type="ECO:0000256" key="2">
    <source>
        <dbReference type="ARBA" id="ARBA00034247"/>
    </source>
</evidence>
<dbReference type="PANTHER" id="PTHR45138">
    <property type="entry name" value="REGULATORY COMPONENTS OF SENSORY TRANSDUCTION SYSTEM"/>
    <property type="match status" value="1"/>
</dbReference>
<feature type="transmembrane region" description="Helical" evidence="4">
    <location>
        <begin position="95"/>
        <end position="111"/>
    </location>
</feature>
<dbReference type="EMBL" id="VDMN01000001">
    <property type="protein sequence ID" value="TNM66693.1"/>
    <property type="molecule type" value="Genomic_DNA"/>
</dbReference>
<feature type="transmembrane region" description="Helical" evidence="4">
    <location>
        <begin position="187"/>
        <end position="212"/>
    </location>
</feature>
<feature type="transmembrane region" description="Helical" evidence="4">
    <location>
        <begin position="34"/>
        <end position="57"/>
    </location>
</feature>
<evidence type="ECO:0000256" key="4">
    <source>
        <dbReference type="SAM" id="Phobius"/>
    </source>
</evidence>
<accession>A0A5C4XU53</accession>
<organism evidence="6 7">
    <name type="scientific">Aliirhizobium smilacinae</name>
    <dbReference type="NCBI Taxonomy" id="1395944"/>
    <lineage>
        <taxon>Bacteria</taxon>
        <taxon>Pseudomonadati</taxon>
        <taxon>Pseudomonadota</taxon>
        <taxon>Alphaproteobacteria</taxon>
        <taxon>Hyphomicrobiales</taxon>
        <taxon>Rhizobiaceae</taxon>
        <taxon>Aliirhizobium</taxon>
    </lineage>
</organism>
<keyword evidence="4" id="KW-1133">Transmembrane helix</keyword>
<dbReference type="SMART" id="SM00267">
    <property type="entry name" value="GGDEF"/>
    <property type="match status" value="1"/>
</dbReference>
<dbReference type="InterPro" id="IPR029787">
    <property type="entry name" value="Nucleotide_cyclase"/>
</dbReference>
<dbReference type="GO" id="GO:0005886">
    <property type="term" value="C:plasma membrane"/>
    <property type="evidence" value="ECO:0007669"/>
    <property type="project" value="TreeGrafter"/>
</dbReference>
<feature type="transmembrane region" description="Helical" evidence="4">
    <location>
        <begin position="123"/>
        <end position="140"/>
    </location>
</feature>
<evidence type="ECO:0000256" key="3">
    <source>
        <dbReference type="SAM" id="MobiDB-lite"/>
    </source>
</evidence>
<feature type="transmembrane region" description="Helical" evidence="4">
    <location>
        <begin position="152"/>
        <end position="175"/>
    </location>
</feature>
<dbReference type="GO" id="GO:1902201">
    <property type="term" value="P:negative regulation of bacterial-type flagellum-dependent cell motility"/>
    <property type="evidence" value="ECO:0007669"/>
    <property type="project" value="TreeGrafter"/>
</dbReference>
<keyword evidence="7" id="KW-1185">Reference proteome</keyword>
<dbReference type="InterPro" id="IPR050469">
    <property type="entry name" value="Diguanylate_Cyclase"/>
</dbReference>
<comment type="caution">
    <text evidence="6">The sequence shown here is derived from an EMBL/GenBank/DDBJ whole genome shotgun (WGS) entry which is preliminary data.</text>
</comment>
<reference evidence="6 7" key="1">
    <citation type="submission" date="2019-06" db="EMBL/GenBank/DDBJ databases">
        <title>The draft genome of Rhizobium smilacinae PTYR-5.</title>
        <authorList>
            <person name="Liu L."/>
            <person name="Li L."/>
            <person name="Zhang X."/>
        </authorList>
    </citation>
    <scope>NUCLEOTIDE SEQUENCE [LARGE SCALE GENOMIC DNA]</scope>
    <source>
        <strain evidence="6 7">PTYR-5</strain>
    </source>
</reference>
<dbReference type="SUPFAM" id="SSF55073">
    <property type="entry name" value="Nucleotide cyclase"/>
    <property type="match status" value="1"/>
</dbReference>
<dbReference type="Gene3D" id="3.30.70.270">
    <property type="match status" value="1"/>
</dbReference>
<dbReference type="AlphaFoldDB" id="A0A5C4XU53"/>
<evidence type="ECO:0000313" key="6">
    <source>
        <dbReference type="EMBL" id="TNM66693.1"/>
    </source>
</evidence>
<dbReference type="NCBIfam" id="TIGR00254">
    <property type="entry name" value="GGDEF"/>
    <property type="match status" value="1"/>
</dbReference>
<protein>
    <recommendedName>
        <fullName evidence="1">diguanylate cyclase</fullName>
        <ecNumber evidence="1">2.7.7.65</ecNumber>
    </recommendedName>
</protein>
<dbReference type="CDD" id="cd01949">
    <property type="entry name" value="GGDEF"/>
    <property type="match status" value="1"/>
</dbReference>
<feature type="transmembrane region" description="Helical" evidence="4">
    <location>
        <begin position="6"/>
        <end position="27"/>
    </location>
</feature>
<dbReference type="FunFam" id="3.30.70.270:FF:000001">
    <property type="entry name" value="Diguanylate cyclase domain protein"/>
    <property type="match status" value="1"/>
</dbReference>